<dbReference type="Pfam" id="PF00577">
    <property type="entry name" value="Usher"/>
    <property type="match status" value="1"/>
</dbReference>
<dbReference type="PANTHER" id="PTHR30451:SF20">
    <property type="entry name" value="FIMBRIAE USHER"/>
    <property type="match status" value="1"/>
</dbReference>
<evidence type="ECO:0000259" key="11">
    <source>
        <dbReference type="Pfam" id="PF13954"/>
    </source>
</evidence>
<dbReference type="AlphaFoldDB" id="A0A1H2M8Z8"/>
<keyword evidence="8 9" id="KW-0998">Cell outer membrane</keyword>
<evidence type="ECO:0000313" key="12">
    <source>
        <dbReference type="EMBL" id="SDU89693.1"/>
    </source>
</evidence>
<dbReference type="FunFam" id="2.60.40.3110:FF:000001">
    <property type="entry name" value="Putative fimbrial outer membrane usher"/>
    <property type="match status" value="1"/>
</dbReference>
<dbReference type="Proteomes" id="UP000198600">
    <property type="component" value="Chromosome I"/>
</dbReference>
<dbReference type="InterPro" id="IPR000015">
    <property type="entry name" value="Fimb_usher"/>
</dbReference>
<dbReference type="PROSITE" id="PS01151">
    <property type="entry name" value="FIMBRIAL_USHER"/>
    <property type="match status" value="1"/>
</dbReference>
<proteinExistence type="inferred from homology"/>
<dbReference type="Pfam" id="PF13953">
    <property type="entry name" value="PapC_C"/>
    <property type="match status" value="1"/>
</dbReference>
<evidence type="ECO:0000256" key="9">
    <source>
        <dbReference type="RuleBase" id="RU003884"/>
    </source>
</evidence>
<evidence type="ECO:0000256" key="8">
    <source>
        <dbReference type="ARBA" id="ARBA00023237"/>
    </source>
</evidence>
<dbReference type="PANTHER" id="PTHR30451">
    <property type="entry name" value="OUTER MEMBRANE USHER PROTEIN"/>
    <property type="match status" value="1"/>
</dbReference>
<feature type="domain" description="PapC-like C-terminal" evidence="10">
    <location>
        <begin position="797"/>
        <end position="860"/>
    </location>
</feature>
<keyword evidence="3 9" id="KW-0813">Transport</keyword>
<organism evidence="12 13">
    <name type="scientific">Pseudomonas mucidolens</name>
    <dbReference type="NCBI Taxonomy" id="46679"/>
    <lineage>
        <taxon>Bacteria</taxon>
        <taxon>Pseudomonadati</taxon>
        <taxon>Pseudomonadota</taxon>
        <taxon>Gammaproteobacteria</taxon>
        <taxon>Pseudomonadales</taxon>
        <taxon>Pseudomonadaceae</taxon>
        <taxon>Pseudomonas</taxon>
    </lineage>
</organism>
<dbReference type="InterPro" id="IPR018030">
    <property type="entry name" value="Fimbrial_membr_usher_CS"/>
</dbReference>
<evidence type="ECO:0000256" key="1">
    <source>
        <dbReference type="ARBA" id="ARBA00004571"/>
    </source>
</evidence>
<dbReference type="GO" id="GO:0009297">
    <property type="term" value="P:pilus assembly"/>
    <property type="evidence" value="ECO:0007669"/>
    <property type="project" value="InterPro"/>
</dbReference>
<dbReference type="InterPro" id="IPR025885">
    <property type="entry name" value="PapC_N"/>
</dbReference>
<evidence type="ECO:0000256" key="5">
    <source>
        <dbReference type="ARBA" id="ARBA00022692"/>
    </source>
</evidence>
<evidence type="ECO:0000313" key="13">
    <source>
        <dbReference type="Proteomes" id="UP000198600"/>
    </source>
</evidence>
<dbReference type="InterPro" id="IPR042186">
    <property type="entry name" value="FimD_plug_dom"/>
</dbReference>
<dbReference type="EMBL" id="LT629802">
    <property type="protein sequence ID" value="SDU89693.1"/>
    <property type="molecule type" value="Genomic_DNA"/>
</dbReference>
<dbReference type="Gene3D" id="2.60.40.2610">
    <property type="entry name" value="Outer membrane usher protein FimD, plug domain"/>
    <property type="match status" value="1"/>
</dbReference>
<keyword evidence="6" id="KW-0732">Signal</keyword>
<reference evidence="13" key="1">
    <citation type="submission" date="2016-10" db="EMBL/GenBank/DDBJ databases">
        <authorList>
            <person name="Varghese N."/>
            <person name="Submissions S."/>
        </authorList>
    </citation>
    <scope>NUCLEOTIDE SEQUENCE [LARGE SCALE GENOMIC DNA]</scope>
    <source>
        <strain evidence="13">LMG 2223</strain>
    </source>
</reference>
<comment type="similarity">
    <text evidence="2 9">Belongs to the fimbrial export usher family.</text>
</comment>
<name>A0A1H2M8Z8_9PSED</name>
<dbReference type="InterPro" id="IPR025949">
    <property type="entry name" value="PapC-like_C"/>
</dbReference>
<evidence type="ECO:0000256" key="6">
    <source>
        <dbReference type="ARBA" id="ARBA00022729"/>
    </source>
</evidence>
<keyword evidence="5 9" id="KW-0812">Transmembrane</keyword>
<keyword evidence="13" id="KW-1185">Reference proteome</keyword>
<protein>
    <submittedName>
        <fullName evidence="12">Outer membrane usher protein</fullName>
    </submittedName>
</protein>
<dbReference type="Gene3D" id="3.10.20.410">
    <property type="match status" value="1"/>
</dbReference>
<dbReference type="Pfam" id="PF13954">
    <property type="entry name" value="PapC_N"/>
    <property type="match status" value="1"/>
</dbReference>
<accession>A0A1H2M8Z8</accession>
<sequence length="879" mass="95270">MLVYRISLFKMDFRISTLLWLRYLVRLSSITTIGLLCPGFALAATSASTSNDPYVFDDNMMFGNGSLSRFNQINAIEPGQYKVDLFINNRFVDRVDLRFVDLGDGDVQPCLSATLLESSGVLKSAIHDTDNSQCLILSKAVEGASTAFDFSLLRLDLRVPQSLMLNTPRGYVAPQNLDAGSTIGFVNYSASQYHVTRTGSYSSSSDSSYLALNSGLNVGLWRLRQQGNLRYGNDNGKHWNTTRTYAQRALPGLKGDLTVGQGFTSGRFFSGLSYTGMELASDDRMLPESMRGYAPTVRGIATTNAQVIVRQNGNDIYQTTVAPGPFEINDLYSTSYNGDLEVSVIEADGSISSFTVPFSAIPESLRPGISRYSVALGQSRDLGDHDPFSEITYQRGLTNSVTANSGLRIAEGYQAFVIGGVYASTFGAFGLDTTYSRADLPTEGQLDGWMARLSYSRTFQPTNTTLSIAGYRYSTEGYRDLGDVFGVRESIRNHETWESTSYMQRSRFEVSVNQSLDDLGNVFLSGSTQDYRNGRERDTQLQFGWANTLRNNVSLNLSVSRQSTGSYLNRRSGNYDDQLGNNVPNNGVGTTRTAGSNETVTLLSVSFPLGSPAQPNVPSLSSSVTHSSVSGSMYQTSLSGTQGTDQSLSYSMDVSRDAQQKRNVWSGSLQKYLPYASVNASASKGQDYWQASGSARGALAIHGGGVTLGPYLGDTFALVEAKGASGAKVMNGMGAEIDSHGYALVPSLTPYRYNTVAINPEGMNEKTELDNGQLRVAPYAGAAVKVTFKTRVGNAILVKVLRSDGEAVPMGADVLDDSNSIIGMVGQGSQAYLRTDKLKGTLSVRWGESPGEQCAMNFDLAHQDVSQVLIKIDSECRIP</sequence>
<gene>
    <name evidence="12" type="ORF">SAMN05216202_1251</name>
</gene>
<dbReference type="InterPro" id="IPR037224">
    <property type="entry name" value="PapC_N_sf"/>
</dbReference>
<dbReference type="Gene3D" id="2.60.40.2070">
    <property type="match status" value="1"/>
</dbReference>
<dbReference type="Gene3D" id="2.60.40.3110">
    <property type="match status" value="1"/>
</dbReference>
<evidence type="ECO:0000256" key="3">
    <source>
        <dbReference type="ARBA" id="ARBA00022448"/>
    </source>
</evidence>
<evidence type="ECO:0000256" key="4">
    <source>
        <dbReference type="ARBA" id="ARBA00022452"/>
    </source>
</evidence>
<evidence type="ECO:0000256" key="7">
    <source>
        <dbReference type="ARBA" id="ARBA00023136"/>
    </source>
</evidence>
<keyword evidence="7 9" id="KW-0472">Membrane</keyword>
<evidence type="ECO:0000256" key="2">
    <source>
        <dbReference type="ARBA" id="ARBA00008064"/>
    </source>
</evidence>
<dbReference type="GO" id="GO:0009279">
    <property type="term" value="C:cell outer membrane"/>
    <property type="evidence" value="ECO:0007669"/>
    <property type="project" value="UniProtKB-SubCell"/>
</dbReference>
<keyword evidence="4" id="KW-1134">Transmembrane beta strand</keyword>
<comment type="subcellular location">
    <subcellularLocation>
        <location evidence="1 9">Cell outer membrane</location>
        <topology evidence="1 9">Multi-pass membrane protein</topology>
    </subcellularLocation>
</comment>
<dbReference type="GO" id="GO:0015473">
    <property type="term" value="F:fimbrial usher porin activity"/>
    <property type="evidence" value="ECO:0007669"/>
    <property type="project" value="InterPro"/>
</dbReference>
<dbReference type="STRING" id="46679.SAMN05216202_1251"/>
<dbReference type="SUPFAM" id="SSF141729">
    <property type="entry name" value="FimD N-terminal domain-like"/>
    <property type="match status" value="1"/>
</dbReference>
<dbReference type="FunFam" id="2.60.40.2610:FF:000001">
    <property type="entry name" value="Outer membrane fimbrial usher protein"/>
    <property type="match status" value="1"/>
</dbReference>
<dbReference type="InterPro" id="IPR043142">
    <property type="entry name" value="PapC-like_C_sf"/>
</dbReference>
<keyword evidence="9" id="KW-1029">Fimbrium biogenesis</keyword>
<feature type="domain" description="PapC N-terminal" evidence="11">
    <location>
        <begin position="56"/>
        <end position="191"/>
    </location>
</feature>
<evidence type="ECO:0000259" key="10">
    <source>
        <dbReference type="Pfam" id="PF13953"/>
    </source>
</evidence>